<dbReference type="Gene3D" id="3.90.226.10">
    <property type="entry name" value="2-enoyl-CoA Hydratase, Chain A, domain 1"/>
    <property type="match status" value="1"/>
</dbReference>
<dbReference type="InterPro" id="IPR001753">
    <property type="entry name" value="Enoyl-CoA_hydra/iso"/>
</dbReference>
<name>A0A5C4MCX0_9ACTN</name>
<dbReference type="GO" id="GO:0004300">
    <property type="term" value="F:enoyl-CoA hydratase activity"/>
    <property type="evidence" value="ECO:0007669"/>
    <property type="project" value="UniProtKB-EC"/>
</dbReference>
<dbReference type="InterPro" id="IPR018376">
    <property type="entry name" value="Enoyl-CoA_hyd/isom_CS"/>
</dbReference>
<dbReference type="PROSITE" id="PS00166">
    <property type="entry name" value="ENOYL_COA_HYDRATASE"/>
    <property type="match status" value="1"/>
</dbReference>
<keyword evidence="2" id="KW-0443">Lipid metabolism</keyword>
<keyword evidence="3 5" id="KW-0456">Lyase</keyword>
<dbReference type="CDD" id="cd06558">
    <property type="entry name" value="crotonase-like"/>
    <property type="match status" value="1"/>
</dbReference>
<dbReference type="InterPro" id="IPR029045">
    <property type="entry name" value="ClpP/crotonase-like_dom_sf"/>
</dbReference>
<evidence type="ECO:0000256" key="2">
    <source>
        <dbReference type="ARBA" id="ARBA00023098"/>
    </source>
</evidence>
<reference evidence="5 6" key="1">
    <citation type="submission" date="2019-05" db="EMBL/GenBank/DDBJ databases">
        <title>Mumia sp. nov., isolated from the intestinal contents of plateau pika (Ochotona curzoniae) in the Qinghai-Tibet plateau of China.</title>
        <authorList>
            <person name="Tian Z."/>
        </authorList>
    </citation>
    <scope>NUCLEOTIDE SEQUENCE [LARGE SCALE GENOMIC DNA]</scope>
    <source>
        <strain evidence="6">527</strain>
    </source>
</reference>
<dbReference type="AlphaFoldDB" id="A0A5C4MCX0"/>
<dbReference type="GO" id="GO:0006635">
    <property type="term" value="P:fatty acid beta-oxidation"/>
    <property type="evidence" value="ECO:0007669"/>
    <property type="project" value="TreeGrafter"/>
</dbReference>
<evidence type="ECO:0000313" key="6">
    <source>
        <dbReference type="Proteomes" id="UP000306740"/>
    </source>
</evidence>
<evidence type="ECO:0000256" key="3">
    <source>
        <dbReference type="ARBA" id="ARBA00023239"/>
    </source>
</evidence>
<dbReference type="Proteomes" id="UP000306740">
    <property type="component" value="Unassembled WGS sequence"/>
</dbReference>
<comment type="caution">
    <text evidence="5">The sequence shown here is derived from an EMBL/GenBank/DDBJ whole genome shotgun (WGS) entry which is preliminary data.</text>
</comment>
<evidence type="ECO:0000256" key="1">
    <source>
        <dbReference type="ARBA" id="ARBA00005254"/>
    </source>
</evidence>
<sequence>MIEVTRTGAVTQIELRRPERRNALDLDTCVEVREAVVAAGSDGTRVLVLTGQGTSFCAGADLTGVYGDAFVDALYAMLTALTDIDVPAVAAVNGPAIGAGTQLALACDLRVAAPTARFGVPTARNGMAVDPWTIRTLSAVAGAGTAKAMMLGAELLDAETAHARGLADRLGDLDAATAWAQEIATFAPLTLAYNKLVLNSTPGDVDAEARIRKGWEACWGSEDVREAALARTEKRPPVFRGR</sequence>
<dbReference type="OrthoDB" id="3569436at2"/>
<dbReference type="PANTHER" id="PTHR11941:SF169">
    <property type="entry name" value="(7AS)-7A-METHYL-1,5-DIOXO-2,3,5,6,7,7A-HEXAHYDRO-1H-INDENE-CARBOXYL-COA HYDROLASE"/>
    <property type="match status" value="1"/>
</dbReference>
<dbReference type="NCBIfam" id="NF005891">
    <property type="entry name" value="PRK07854.1"/>
    <property type="match status" value="1"/>
</dbReference>
<protein>
    <submittedName>
        <fullName evidence="5">Enoyl-CoA hydratase</fullName>
        <ecNumber evidence="5">4.2.1.17</ecNumber>
    </submittedName>
</protein>
<proteinExistence type="inferred from homology"/>
<dbReference type="EC" id="4.2.1.17" evidence="5"/>
<evidence type="ECO:0000256" key="4">
    <source>
        <dbReference type="RuleBase" id="RU003707"/>
    </source>
</evidence>
<dbReference type="RefSeq" id="WP_139107224.1">
    <property type="nucleotide sequence ID" value="NZ_VDFR01000207.1"/>
</dbReference>
<dbReference type="Pfam" id="PF00378">
    <property type="entry name" value="ECH_1"/>
    <property type="match status" value="1"/>
</dbReference>
<accession>A0A5C4MCX0</accession>
<evidence type="ECO:0000313" key="5">
    <source>
        <dbReference type="EMBL" id="TNC31044.1"/>
    </source>
</evidence>
<dbReference type="EMBL" id="VDFR01000207">
    <property type="protein sequence ID" value="TNC31044.1"/>
    <property type="molecule type" value="Genomic_DNA"/>
</dbReference>
<dbReference type="PANTHER" id="PTHR11941">
    <property type="entry name" value="ENOYL-COA HYDRATASE-RELATED"/>
    <property type="match status" value="1"/>
</dbReference>
<gene>
    <name evidence="5" type="ORF">FHE65_32205</name>
</gene>
<dbReference type="SUPFAM" id="SSF52096">
    <property type="entry name" value="ClpP/crotonase"/>
    <property type="match status" value="1"/>
</dbReference>
<organism evidence="5 6">
    <name type="scientific">Mumia zhuanghuii</name>
    <dbReference type="NCBI Taxonomy" id="2585211"/>
    <lineage>
        <taxon>Bacteria</taxon>
        <taxon>Bacillati</taxon>
        <taxon>Actinomycetota</taxon>
        <taxon>Actinomycetes</taxon>
        <taxon>Propionibacteriales</taxon>
        <taxon>Nocardioidaceae</taxon>
        <taxon>Mumia</taxon>
    </lineage>
</organism>
<comment type="similarity">
    <text evidence="1 4">Belongs to the enoyl-CoA hydratase/isomerase family.</text>
</comment>